<name>A0A9P5YKZ7_9AGAR</name>
<keyword evidence="2" id="KW-1185">Reference proteome</keyword>
<reference evidence="1" key="1">
    <citation type="submission" date="2020-11" db="EMBL/GenBank/DDBJ databases">
        <authorList>
            <consortium name="DOE Joint Genome Institute"/>
            <person name="Ahrendt S."/>
            <person name="Riley R."/>
            <person name="Andreopoulos W."/>
            <person name="Labutti K."/>
            <person name="Pangilinan J."/>
            <person name="Ruiz-Duenas F.J."/>
            <person name="Barrasa J.M."/>
            <person name="Sanchez-Garcia M."/>
            <person name="Camarero S."/>
            <person name="Miyauchi S."/>
            <person name="Serrano A."/>
            <person name="Linde D."/>
            <person name="Babiker R."/>
            <person name="Drula E."/>
            <person name="Ayuso-Fernandez I."/>
            <person name="Pacheco R."/>
            <person name="Padilla G."/>
            <person name="Ferreira P."/>
            <person name="Barriuso J."/>
            <person name="Kellner H."/>
            <person name="Castanera R."/>
            <person name="Alfaro M."/>
            <person name="Ramirez L."/>
            <person name="Pisabarro A.G."/>
            <person name="Kuo A."/>
            <person name="Tritt A."/>
            <person name="Lipzen A."/>
            <person name="He G."/>
            <person name="Yan M."/>
            <person name="Ng V."/>
            <person name="Cullen D."/>
            <person name="Martin F."/>
            <person name="Rosso M.-N."/>
            <person name="Henrissat B."/>
            <person name="Hibbett D."/>
            <person name="Martinez A.T."/>
            <person name="Grigoriev I.V."/>
        </authorList>
    </citation>
    <scope>NUCLEOTIDE SEQUENCE</scope>
    <source>
        <strain evidence="1">CIRM-BRFM 674</strain>
    </source>
</reference>
<proteinExistence type="predicted"/>
<dbReference type="EMBL" id="MU155830">
    <property type="protein sequence ID" value="KAF9470848.1"/>
    <property type="molecule type" value="Genomic_DNA"/>
</dbReference>
<organism evidence="1 2">
    <name type="scientific">Pholiota conissans</name>
    <dbReference type="NCBI Taxonomy" id="109636"/>
    <lineage>
        <taxon>Eukaryota</taxon>
        <taxon>Fungi</taxon>
        <taxon>Dikarya</taxon>
        <taxon>Basidiomycota</taxon>
        <taxon>Agaricomycotina</taxon>
        <taxon>Agaricomycetes</taxon>
        <taxon>Agaricomycetidae</taxon>
        <taxon>Agaricales</taxon>
        <taxon>Agaricineae</taxon>
        <taxon>Strophariaceae</taxon>
        <taxon>Pholiota</taxon>
    </lineage>
</organism>
<sequence>MDVAYGVELHSIWHTLTMKQKLQLDFPAKDVHDVSVDGQTNEGFVLGPDTLQVGFLGGLLWSKILELDRGSCRRKFFEEKIFAQEEEDDMTWTEMEDAREEITRAVGVNSDGWVPNKDYERVVGVNEMAHMA</sequence>
<evidence type="ECO:0000313" key="2">
    <source>
        <dbReference type="Proteomes" id="UP000807469"/>
    </source>
</evidence>
<gene>
    <name evidence="1" type="ORF">BDN70DRAFT_926341</name>
</gene>
<dbReference type="Proteomes" id="UP000807469">
    <property type="component" value="Unassembled WGS sequence"/>
</dbReference>
<comment type="caution">
    <text evidence="1">The sequence shown here is derived from an EMBL/GenBank/DDBJ whole genome shotgun (WGS) entry which is preliminary data.</text>
</comment>
<evidence type="ECO:0000313" key="1">
    <source>
        <dbReference type="EMBL" id="KAF9470848.1"/>
    </source>
</evidence>
<dbReference type="OrthoDB" id="2831558at2759"/>
<accession>A0A9P5YKZ7</accession>
<dbReference type="AlphaFoldDB" id="A0A9P5YKZ7"/>
<protein>
    <submittedName>
        <fullName evidence="1">Uncharacterized protein</fullName>
    </submittedName>
</protein>